<organism evidence="4">
    <name type="scientific">Bracoviriform glomeratae</name>
    <dbReference type="NCBI Taxonomy" id="257816"/>
    <lineage>
        <taxon>Viruses</taxon>
        <taxon>Viruses incertae sedis</taxon>
        <taxon>Polydnaviriformidae</taxon>
        <taxon>Bracoviriform</taxon>
    </lineage>
</organism>
<feature type="domain" description="Tyrosine specific protein phosphatases" evidence="3">
    <location>
        <begin position="200"/>
        <end position="282"/>
    </location>
</feature>
<dbReference type="PROSITE" id="PS50055">
    <property type="entry name" value="TYR_PHOSPHATASE_PTP"/>
    <property type="match status" value="1"/>
</dbReference>
<feature type="domain" description="Tyrosine-protein phosphatase" evidence="2">
    <location>
        <begin position="28"/>
        <end position="291"/>
    </location>
</feature>
<dbReference type="PANTHER" id="PTHR19134">
    <property type="entry name" value="RECEPTOR-TYPE TYROSINE-PROTEIN PHOSPHATASE"/>
    <property type="match status" value="1"/>
</dbReference>
<dbReference type="SMART" id="SM00404">
    <property type="entry name" value="PTPc_motif"/>
    <property type="match status" value="1"/>
</dbReference>
<dbReference type="SUPFAM" id="SSF52799">
    <property type="entry name" value="(Phosphotyrosine protein) phosphatases II"/>
    <property type="match status" value="1"/>
</dbReference>
<dbReference type="InterPro" id="IPR000387">
    <property type="entry name" value="Tyr_Pase_dom"/>
</dbReference>
<evidence type="ECO:0000259" key="2">
    <source>
        <dbReference type="PROSITE" id="PS50055"/>
    </source>
</evidence>
<sequence length="299" mass="34636">MGAKFTKKKSFVKNCEQMIEESNVAHILKQEHREILGEYVSYPCSEVFKLENWSKCRYWNTFMFDRNRVILPTEDGGSDFINANHVDGWNVKGRFLCTQAPLQETTQDFWKMIFTNQVRVIVMLTRLVEDGREACYPYWSPKKRGKMVHGKFTIKTLKIKFFRYHVVTSLRVTNDTGASLDIKHFAYNDWPSYSLPRDPSNFLDFVLSVRKAQLMADLGSDGENVPPMVVHCSAGLNRTGAFCAIDISLSQYDERATISLSSVLRNLRKQRHNCLCLPEHYVFCYLIVVIYAKLVADRL</sequence>
<proteinExistence type="inferred from homology"/>
<dbReference type="PROSITE" id="PS50056">
    <property type="entry name" value="TYR_PHOSPHATASE_2"/>
    <property type="match status" value="1"/>
</dbReference>
<evidence type="ECO:0000259" key="3">
    <source>
        <dbReference type="PROSITE" id="PS50056"/>
    </source>
</evidence>
<dbReference type="KEGG" id="vg:41332346"/>
<protein>
    <submittedName>
        <fullName evidence="4">Protein tyrosine phosphatase 1</fullName>
    </submittedName>
</protein>
<dbReference type="Pfam" id="PF00102">
    <property type="entry name" value="Y_phosphatase"/>
    <property type="match status" value="1"/>
</dbReference>
<evidence type="ECO:0000313" key="4">
    <source>
        <dbReference type="EMBL" id="ABH10012.1"/>
    </source>
</evidence>
<name>Q0MW10_9VIRU</name>
<dbReference type="SMART" id="SM00194">
    <property type="entry name" value="PTPc"/>
    <property type="match status" value="1"/>
</dbReference>
<dbReference type="InterPro" id="IPR029021">
    <property type="entry name" value="Prot-tyrosine_phosphatase-like"/>
</dbReference>
<dbReference type="PRINTS" id="PR00700">
    <property type="entry name" value="PRTYPHPHTASE"/>
</dbReference>
<reference evidence="4" key="1">
    <citation type="journal article" date="2006" name="J. Asia-Pac. Entomol.">
        <title>Differential Parasitic Capacity of Cotesia plutellae and C. glomerata on Diamondback Moth, Plutella xylostella and Dichotomous Taxonomic Characters.</title>
        <authorList>
            <person name="Kim Y."/>
            <person name="Ibrahim A.M.A."/>
            <person name="Jung S."/>
            <person name="Kwoen M."/>
        </authorList>
    </citation>
    <scope>NUCLEOTIDE SEQUENCE</scope>
</reference>
<dbReference type="InterPro" id="IPR003595">
    <property type="entry name" value="Tyr_Pase_cat"/>
</dbReference>
<dbReference type="GO" id="GO:0004725">
    <property type="term" value="F:protein tyrosine phosphatase activity"/>
    <property type="evidence" value="ECO:0007669"/>
    <property type="project" value="InterPro"/>
</dbReference>
<dbReference type="EMBL" id="DQ839630">
    <property type="protein sequence ID" value="ABH10012.1"/>
    <property type="molecule type" value="Genomic_DNA"/>
</dbReference>
<accession>Q0MW10</accession>
<dbReference type="InterPro" id="IPR050348">
    <property type="entry name" value="Protein-Tyr_Phosphatase"/>
</dbReference>
<dbReference type="GeneID" id="41332346"/>
<dbReference type="RefSeq" id="YP_009665787.1">
    <property type="nucleotide sequence ID" value="NC_043287.1"/>
</dbReference>
<dbReference type="InterPro" id="IPR016130">
    <property type="entry name" value="Tyr_Pase_AS"/>
</dbReference>
<dbReference type="PANTHER" id="PTHR19134:SF449">
    <property type="entry name" value="TYROSINE-PROTEIN PHOSPHATASE 1"/>
    <property type="match status" value="1"/>
</dbReference>
<comment type="similarity">
    <text evidence="1">Belongs to the protein-tyrosine phosphatase family.</text>
</comment>
<dbReference type="InterPro" id="IPR000242">
    <property type="entry name" value="PTP_cat"/>
</dbReference>
<dbReference type="Gene3D" id="3.90.190.10">
    <property type="entry name" value="Protein tyrosine phosphatase superfamily"/>
    <property type="match status" value="1"/>
</dbReference>
<evidence type="ECO:0000256" key="1">
    <source>
        <dbReference type="ARBA" id="ARBA00009580"/>
    </source>
</evidence>
<dbReference type="PROSITE" id="PS00383">
    <property type="entry name" value="TYR_PHOSPHATASE_1"/>
    <property type="match status" value="1"/>
</dbReference>